<reference evidence="2 3" key="1">
    <citation type="journal article" date="2020" name="Insects">
        <title>Bacteria Belonging to Pseudomonas typographi sp. nov. from the Bark Beetle Ips typographus Have Genomic Potential to Aid in the Host Ecology.</title>
        <authorList>
            <person name="Peral-Aranega E."/>
            <person name="Saati-Santamaria Z."/>
            <person name="Kolarik M."/>
            <person name="Rivas R."/>
            <person name="Garcia-Fraile P."/>
        </authorList>
    </citation>
    <scope>NUCLEOTIDE SEQUENCE [LARGE SCALE GENOMIC DNA]</scope>
    <source>
        <strain evidence="2 3">CA3A</strain>
    </source>
</reference>
<dbReference type="SMART" id="SM00065">
    <property type="entry name" value="GAF"/>
    <property type="match status" value="1"/>
</dbReference>
<dbReference type="PROSITE" id="PS50883">
    <property type="entry name" value="EAL"/>
    <property type="match status" value="1"/>
</dbReference>
<dbReference type="Pfam" id="PF00563">
    <property type="entry name" value="EAL"/>
    <property type="match status" value="1"/>
</dbReference>
<feature type="domain" description="EAL" evidence="1">
    <location>
        <begin position="163"/>
        <end position="405"/>
    </location>
</feature>
<evidence type="ECO:0000313" key="3">
    <source>
        <dbReference type="Proteomes" id="UP000805841"/>
    </source>
</evidence>
<dbReference type="Gene3D" id="3.20.20.450">
    <property type="entry name" value="EAL domain"/>
    <property type="match status" value="1"/>
</dbReference>
<evidence type="ECO:0000259" key="1">
    <source>
        <dbReference type="PROSITE" id="PS50883"/>
    </source>
</evidence>
<dbReference type="EMBL" id="JAAOCA010000040">
    <property type="protein sequence ID" value="MBD1601739.1"/>
    <property type="molecule type" value="Genomic_DNA"/>
</dbReference>
<dbReference type="SMART" id="SM00052">
    <property type="entry name" value="EAL"/>
    <property type="match status" value="1"/>
</dbReference>
<dbReference type="SUPFAM" id="SSF141868">
    <property type="entry name" value="EAL domain-like"/>
    <property type="match status" value="1"/>
</dbReference>
<dbReference type="Gene3D" id="3.30.450.40">
    <property type="match status" value="1"/>
</dbReference>
<dbReference type="Pfam" id="PF01590">
    <property type="entry name" value="GAF"/>
    <property type="match status" value="1"/>
</dbReference>
<sequence>MSFANVVSLEPHAAAGPGGIDRVLQALRQHLNMDVAFISQFREQDRVFTHVDSEGPGPLKAGDCLPMKTGYCQKVVAGELPQLIPDTAVFPVAMAIPETLSLPIGAHMSVPIHLSDGRLYGTLCCFAYKADHSLTDRDLQMMKVFAELISERLESDLRGLSERLRKHRFISDALVGSRMSIVYQPIFDVENGRLCGWECLSRFSGEPSRSPDLWFKEATEAGLGRQMEVRAIETALVGLASLPVDSYLALNCSPQMFLGDGLAELFEPYPADRLVLEVTEHAIVADYASLVQAMAPLRKRGLRIAIDDAGAGYASMRHIIKLNPDIIKLDMSLTQGIDHDPQRRALASALIAFARETGCGIVAEGVECVAELEMLKHLGADKVQGFLLGRPMVLADAIQLVAERQRSGAQVYQMAPVATHH</sequence>
<dbReference type="PANTHER" id="PTHR33121">
    <property type="entry name" value="CYCLIC DI-GMP PHOSPHODIESTERASE PDEF"/>
    <property type="match status" value="1"/>
</dbReference>
<comment type="caution">
    <text evidence="2">The sequence shown here is derived from an EMBL/GenBank/DDBJ whole genome shotgun (WGS) entry which is preliminary data.</text>
</comment>
<dbReference type="Proteomes" id="UP000805841">
    <property type="component" value="Unassembled WGS sequence"/>
</dbReference>
<evidence type="ECO:0000313" key="2">
    <source>
        <dbReference type="EMBL" id="MBD1601739.1"/>
    </source>
</evidence>
<accession>A0ABR7Z8E9</accession>
<gene>
    <name evidence="2" type="ORF">HAQ05_23970</name>
</gene>
<dbReference type="InterPro" id="IPR035919">
    <property type="entry name" value="EAL_sf"/>
</dbReference>
<protein>
    <submittedName>
        <fullName evidence="2">EAL domain-containing protein</fullName>
    </submittedName>
</protein>
<name>A0ABR7Z8E9_9PSED</name>
<proteinExistence type="predicted"/>
<organism evidence="2 3">
    <name type="scientific">Pseudomonas typographi</name>
    <dbReference type="NCBI Taxonomy" id="2715964"/>
    <lineage>
        <taxon>Bacteria</taxon>
        <taxon>Pseudomonadati</taxon>
        <taxon>Pseudomonadota</taxon>
        <taxon>Gammaproteobacteria</taxon>
        <taxon>Pseudomonadales</taxon>
        <taxon>Pseudomonadaceae</taxon>
        <taxon>Pseudomonas</taxon>
    </lineage>
</organism>
<dbReference type="InterPro" id="IPR003018">
    <property type="entry name" value="GAF"/>
</dbReference>
<dbReference type="InterPro" id="IPR050706">
    <property type="entry name" value="Cyclic-di-GMP_PDE-like"/>
</dbReference>
<dbReference type="RefSeq" id="WP_190425552.1">
    <property type="nucleotide sequence ID" value="NZ_JAAOCA010000040.1"/>
</dbReference>
<dbReference type="InterPro" id="IPR001633">
    <property type="entry name" value="EAL_dom"/>
</dbReference>
<dbReference type="PANTHER" id="PTHR33121:SF76">
    <property type="entry name" value="SIGNALING PROTEIN"/>
    <property type="match status" value="1"/>
</dbReference>
<dbReference type="SUPFAM" id="SSF55781">
    <property type="entry name" value="GAF domain-like"/>
    <property type="match status" value="1"/>
</dbReference>
<keyword evidence="3" id="KW-1185">Reference proteome</keyword>
<dbReference type="CDD" id="cd01948">
    <property type="entry name" value="EAL"/>
    <property type="match status" value="1"/>
</dbReference>
<dbReference type="InterPro" id="IPR029016">
    <property type="entry name" value="GAF-like_dom_sf"/>
</dbReference>